<comment type="pathway">
    <text evidence="1">Nucleotide-sugar biosynthesis; UDP-alpha-D-glucuronate biosynthesis; UDP-alpha-D-glucuronate from UDP-alpha-D-glucose: step 1/1.</text>
</comment>
<evidence type="ECO:0000256" key="3">
    <source>
        <dbReference type="ARBA" id="ARBA00012954"/>
    </source>
</evidence>
<dbReference type="Pfam" id="PF00984">
    <property type="entry name" value="UDPG_MGDP_dh"/>
    <property type="match status" value="1"/>
</dbReference>
<dbReference type="EC" id="1.1.1.22" evidence="3"/>
<evidence type="ECO:0000256" key="1">
    <source>
        <dbReference type="ARBA" id="ARBA00004701"/>
    </source>
</evidence>
<dbReference type="Proteomes" id="UP000037020">
    <property type="component" value="Unassembled WGS sequence"/>
</dbReference>
<comment type="caution">
    <text evidence="7">The sequence shown here is derived from an EMBL/GenBank/DDBJ whole genome shotgun (WGS) entry which is preliminary data.</text>
</comment>
<dbReference type="NCBIfam" id="TIGR03026">
    <property type="entry name" value="NDP-sugDHase"/>
    <property type="match status" value="1"/>
</dbReference>
<feature type="domain" description="UDP-glucose/GDP-mannose dehydrogenase N-terminal" evidence="6">
    <location>
        <begin position="1"/>
        <end position="184"/>
    </location>
</feature>
<dbReference type="Gene3D" id="3.40.50.720">
    <property type="entry name" value="NAD(P)-binding Rossmann-like Domain"/>
    <property type="match status" value="1"/>
</dbReference>
<dbReference type="PIRSF" id="PIRSF500134">
    <property type="entry name" value="UDPglc_DH_bac"/>
    <property type="match status" value="1"/>
</dbReference>
<dbReference type="InterPro" id="IPR028357">
    <property type="entry name" value="UDPglc_DH_bac"/>
</dbReference>
<feature type="non-terminal residue" evidence="7">
    <location>
        <position position="231"/>
    </location>
</feature>
<dbReference type="PANTHER" id="PTHR43750:SF3">
    <property type="entry name" value="UDP-GLUCOSE 6-DEHYDROGENASE TUAD"/>
    <property type="match status" value="1"/>
</dbReference>
<evidence type="ECO:0000256" key="2">
    <source>
        <dbReference type="ARBA" id="ARBA00006601"/>
    </source>
</evidence>
<dbReference type="EMBL" id="LGUT01002432">
    <property type="protein sequence ID" value="KOG87104.1"/>
    <property type="molecule type" value="Genomic_DNA"/>
</dbReference>
<dbReference type="PANTHER" id="PTHR43750">
    <property type="entry name" value="UDP-GLUCOSE 6-DEHYDROGENASE TUAD"/>
    <property type="match status" value="1"/>
</dbReference>
<dbReference type="PIRSF" id="PIRSF000124">
    <property type="entry name" value="UDPglc_GDPman_dh"/>
    <property type="match status" value="1"/>
</dbReference>
<dbReference type="Pfam" id="PF03721">
    <property type="entry name" value="UDPG_MGDP_dh_N"/>
    <property type="match status" value="1"/>
</dbReference>
<reference evidence="7 8" key="1">
    <citation type="submission" date="2015-07" db="EMBL/GenBank/DDBJ databases">
        <authorList>
            <person name="Ju K.-S."/>
            <person name="Doroghazi J.R."/>
            <person name="Metcalf W.W."/>
        </authorList>
    </citation>
    <scope>NUCLEOTIDE SEQUENCE [LARGE SCALE GENOMIC DNA]</scope>
    <source>
        <strain evidence="7 8">NRRL B-3589</strain>
    </source>
</reference>
<organism evidence="7 8">
    <name type="scientific">Streptomyces varsoviensis</name>
    <dbReference type="NCBI Taxonomy" id="67373"/>
    <lineage>
        <taxon>Bacteria</taxon>
        <taxon>Bacillati</taxon>
        <taxon>Actinomycetota</taxon>
        <taxon>Actinomycetes</taxon>
        <taxon>Kitasatosporales</taxon>
        <taxon>Streptomycetaceae</taxon>
        <taxon>Streptomyces</taxon>
    </lineage>
</organism>
<proteinExistence type="inferred from homology"/>
<comment type="catalytic activity">
    <reaction evidence="4">
        <text>UDP-alpha-D-glucose + 2 NAD(+) + H2O = UDP-alpha-D-glucuronate + 2 NADH + 3 H(+)</text>
        <dbReference type="Rhea" id="RHEA:23596"/>
        <dbReference type="ChEBI" id="CHEBI:15377"/>
        <dbReference type="ChEBI" id="CHEBI:15378"/>
        <dbReference type="ChEBI" id="CHEBI:57540"/>
        <dbReference type="ChEBI" id="CHEBI:57945"/>
        <dbReference type="ChEBI" id="CHEBI:58052"/>
        <dbReference type="ChEBI" id="CHEBI:58885"/>
        <dbReference type="EC" id="1.1.1.22"/>
    </reaction>
</comment>
<evidence type="ECO:0000256" key="4">
    <source>
        <dbReference type="ARBA" id="ARBA00047473"/>
    </source>
</evidence>
<dbReference type="InterPro" id="IPR017476">
    <property type="entry name" value="UDP-Glc/GDP-Man"/>
</dbReference>
<name>A0ABR5J159_9ACTN</name>
<evidence type="ECO:0000259" key="5">
    <source>
        <dbReference type="Pfam" id="PF00984"/>
    </source>
</evidence>
<evidence type="ECO:0000313" key="8">
    <source>
        <dbReference type="Proteomes" id="UP000037020"/>
    </source>
</evidence>
<sequence length="231" mass="24165">MRVSVIGCGHLGIPHAAGMAEIGHEVIGVDTDQAKIDTLNQGESPIYEADLPDLLARHTASGRLRFTTSLAEAAENADVHFLAVGTPLDADGRTYDMGQVFGAARALAPHLTRPALIIGKSTVTPGTTAKLADLLARHAPAGRDVEVVWNPEFLREGHAVADTLRPDRIVAGVPSRHAETIVRDLYAPIGAPLVVCDPPTAEMIKGAANTFLGLKISFINAVADMCAASGA</sequence>
<feature type="domain" description="UDP-glucose/GDP-mannose dehydrogenase dimerisation" evidence="5">
    <location>
        <begin position="200"/>
        <end position="231"/>
    </location>
</feature>
<dbReference type="InterPro" id="IPR008927">
    <property type="entry name" value="6-PGluconate_DH-like_C_sf"/>
</dbReference>
<comment type="similarity">
    <text evidence="2">Belongs to the UDP-glucose/GDP-mannose dehydrogenase family.</text>
</comment>
<gene>
    <name evidence="7" type="ORF">ADK38_27285</name>
</gene>
<dbReference type="SUPFAM" id="SSF51735">
    <property type="entry name" value="NAD(P)-binding Rossmann-fold domains"/>
    <property type="match status" value="1"/>
</dbReference>
<keyword evidence="8" id="KW-1185">Reference proteome</keyword>
<dbReference type="InterPro" id="IPR001732">
    <property type="entry name" value="UDP-Glc/GDP-Man_DH_N"/>
</dbReference>
<dbReference type="Gene3D" id="1.20.5.100">
    <property type="entry name" value="Cytochrome c1, transmembrane anchor, C-terminal"/>
    <property type="match status" value="1"/>
</dbReference>
<protein>
    <recommendedName>
        <fullName evidence="3">UDP-glucose 6-dehydrogenase</fullName>
        <ecNumber evidence="3">1.1.1.22</ecNumber>
    </recommendedName>
</protein>
<evidence type="ECO:0000313" key="7">
    <source>
        <dbReference type="EMBL" id="KOG87104.1"/>
    </source>
</evidence>
<dbReference type="SUPFAM" id="SSF48179">
    <property type="entry name" value="6-phosphogluconate dehydrogenase C-terminal domain-like"/>
    <property type="match status" value="1"/>
</dbReference>
<accession>A0ABR5J159</accession>
<evidence type="ECO:0000259" key="6">
    <source>
        <dbReference type="Pfam" id="PF03721"/>
    </source>
</evidence>
<dbReference type="InterPro" id="IPR014026">
    <property type="entry name" value="UDP-Glc/GDP-Man_DH_dimer"/>
</dbReference>
<dbReference type="InterPro" id="IPR036291">
    <property type="entry name" value="NAD(P)-bd_dom_sf"/>
</dbReference>